<dbReference type="EMBL" id="BAABHF010000019">
    <property type="protein sequence ID" value="GAA4494970.1"/>
    <property type="molecule type" value="Genomic_DNA"/>
</dbReference>
<dbReference type="Proteomes" id="UP001500503">
    <property type="component" value="Unassembled WGS sequence"/>
</dbReference>
<comment type="similarity">
    <text evidence="1">Belongs to the sigma-70 factor family. ECF subfamily.</text>
</comment>
<dbReference type="CDD" id="cd06171">
    <property type="entry name" value="Sigma70_r4"/>
    <property type="match status" value="1"/>
</dbReference>
<evidence type="ECO:0000256" key="3">
    <source>
        <dbReference type="ARBA" id="ARBA00023082"/>
    </source>
</evidence>
<dbReference type="InterPro" id="IPR039425">
    <property type="entry name" value="RNA_pol_sigma-70-like"/>
</dbReference>
<dbReference type="Gene3D" id="1.10.1740.10">
    <property type="match status" value="1"/>
</dbReference>
<dbReference type="InterPro" id="IPR013324">
    <property type="entry name" value="RNA_pol_sigma_r3/r4-like"/>
</dbReference>
<dbReference type="InterPro" id="IPR014284">
    <property type="entry name" value="RNA_pol_sigma-70_dom"/>
</dbReference>
<dbReference type="Gene3D" id="1.10.10.10">
    <property type="entry name" value="Winged helix-like DNA-binding domain superfamily/Winged helix DNA-binding domain"/>
    <property type="match status" value="1"/>
</dbReference>
<dbReference type="Pfam" id="PF04542">
    <property type="entry name" value="Sigma70_r2"/>
    <property type="match status" value="1"/>
</dbReference>
<dbReference type="SUPFAM" id="SSF88946">
    <property type="entry name" value="Sigma2 domain of RNA polymerase sigma factors"/>
    <property type="match status" value="1"/>
</dbReference>
<evidence type="ECO:0000256" key="4">
    <source>
        <dbReference type="ARBA" id="ARBA00023163"/>
    </source>
</evidence>
<evidence type="ECO:0000256" key="1">
    <source>
        <dbReference type="ARBA" id="ARBA00010641"/>
    </source>
</evidence>
<dbReference type="InterPro" id="IPR007627">
    <property type="entry name" value="RNA_pol_sigma70_r2"/>
</dbReference>
<evidence type="ECO:0000259" key="6">
    <source>
        <dbReference type="Pfam" id="PF08281"/>
    </source>
</evidence>
<dbReference type="PANTHER" id="PTHR43133:SF25">
    <property type="entry name" value="RNA POLYMERASE SIGMA FACTOR RFAY-RELATED"/>
    <property type="match status" value="1"/>
</dbReference>
<name>A0ABP8PYV8_9ACTN</name>
<sequence length="201" mass="21893">MTAATGDQATRAACDAAVIRESRDVPERFGAIFDAYFAEIHAYVARRIGPENASDVTAETFLAAFGKRDRYDAERASVRTWLYGFATKLVGKHRRSEMRALYAMDRMPPEAESEELEERLTGRIAAEGLRGRLSSALAELPAGDRDVVLLVALAGLTHEQVATALDIPYGTVGSRLNRARRKLRAALGGTNPLLGLEDNDG</sequence>
<dbReference type="InterPro" id="IPR013249">
    <property type="entry name" value="RNA_pol_sigma70_r4_t2"/>
</dbReference>
<evidence type="ECO:0000313" key="8">
    <source>
        <dbReference type="Proteomes" id="UP001500503"/>
    </source>
</evidence>
<organism evidence="7 8">
    <name type="scientific">Actinoallomurus oryzae</name>
    <dbReference type="NCBI Taxonomy" id="502180"/>
    <lineage>
        <taxon>Bacteria</taxon>
        <taxon>Bacillati</taxon>
        <taxon>Actinomycetota</taxon>
        <taxon>Actinomycetes</taxon>
        <taxon>Streptosporangiales</taxon>
        <taxon>Thermomonosporaceae</taxon>
        <taxon>Actinoallomurus</taxon>
    </lineage>
</organism>
<dbReference type="NCBIfam" id="TIGR02937">
    <property type="entry name" value="sigma70-ECF"/>
    <property type="match status" value="1"/>
</dbReference>
<dbReference type="PANTHER" id="PTHR43133">
    <property type="entry name" value="RNA POLYMERASE ECF-TYPE SIGMA FACTO"/>
    <property type="match status" value="1"/>
</dbReference>
<dbReference type="SUPFAM" id="SSF88659">
    <property type="entry name" value="Sigma3 and sigma4 domains of RNA polymerase sigma factors"/>
    <property type="match status" value="1"/>
</dbReference>
<keyword evidence="3" id="KW-0731">Sigma factor</keyword>
<feature type="domain" description="RNA polymerase sigma factor 70 region 4 type 2" evidence="6">
    <location>
        <begin position="132"/>
        <end position="183"/>
    </location>
</feature>
<accession>A0ABP8PYV8</accession>
<feature type="domain" description="RNA polymerase sigma-70 region 2" evidence="5">
    <location>
        <begin position="33"/>
        <end position="99"/>
    </location>
</feature>
<proteinExistence type="inferred from homology"/>
<evidence type="ECO:0000313" key="7">
    <source>
        <dbReference type="EMBL" id="GAA4494970.1"/>
    </source>
</evidence>
<keyword evidence="8" id="KW-1185">Reference proteome</keyword>
<dbReference type="InterPro" id="IPR013325">
    <property type="entry name" value="RNA_pol_sigma_r2"/>
</dbReference>
<dbReference type="RefSeq" id="WP_345464762.1">
    <property type="nucleotide sequence ID" value="NZ_BAABHF010000019.1"/>
</dbReference>
<evidence type="ECO:0000256" key="2">
    <source>
        <dbReference type="ARBA" id="ARBA00023015"/>
    </source>
</evidence>
<dbReference type="InterPro" id="IPR036388">
    <property type="entry name" value="WH-like_DNA-bd_sf"/>
</dbReference>
<reference evidence="8" key="1">
    <citation type="journal article" date="2019" name="Int. J. Syst. Evol. Microbiol.">
        <title>The Global Catalogue of Microorganisms (GCM) 10K type strain sequencing project: providing services to taxonomists for standard genome sequencing and annotation.</title>
        <authorList>
            <consortium name="The Broad Institute Genomics Platform"/>
            <consortium name="The Broad Institute Genome Sequencing Center for Infectious Disease"/>
            <person name="Wu L."/>
            <person name="Ma J."/>
        </authorList>
    </citation>
    <scope>NUCLEOTIDE SEQUENCE [LARGE SCALE GENOMIC DNA]</scope>
    <source>
        <strain evidence="8">JCM 17933</strain>
    </source>
</reference>
<protein>
    <submittedName>
        <fullName evidence="7">RNA polymerase sigma factor</fullName>
    </submittedName>
</protein>
<gene>
    <name evidence="7" type="ORF">GCM10023191_034980</name>
</gene>
<dbReference type="Pfam" id="PF08281">
    <property type="entry name" value="Sigma70_r4_2"/>
    <property type="match status" value="1"/>
</dbReference>
<evidence type="ECO:0000259" key="5">
    <source>
        <dbReference type="Pfam" id="PF04542"/>
    </source>
</evidence>
<keyword evidence="2" id="KW-0805">Transcription regulation</keyword>
<comment type="caution">
    <text evidence="7">The sequence shown here is derived from an EMBL/GenBank/DDBJ whole genome shotgun (WGS) entry which is preliminary data.</text>
</comment>
<keyword evidence="4" id="KW-0804">Transcription</keyword>